<name>A0A2R4W1I0_THEAF</name>
<protein>
    <submittedName>
        <fullName evidence="1">Uncharacterized protein</fullName>
    </submittedName>
</protein>
<dbReference type="InterPro" id="IPR007841">
    <property type="entry name" value="UPF0210"/>
</dbReference>
<evidence type="ECO:0000313" key="1">
    <source>
        <dbReference type="EMBL" id="AWB10572.1"/>
    </source>
</evidence>
<evidence type="ECO:0000313" key="2">
    <source>
        <dbReference type="Proteomes" id="UP000244792"/>
    </source>
</evidence>
<dbReference type="SUPFAM" id="SSF51998">
    <property type="entry name" value="PFL-like glycyl radical enzymes"/>
    <property type="match status" value="1"/>
</dbReference>
<organism evidence="1 2">
    <name type="scientific">Thermodesulfobium acidiphilum</name>
    <dbReference type="NCBI Taxonomy" id="1794699"/>
    <lineage>
        <taxon>Bacteria</taxon>
        <taxon>Pseudomonadati</taxon>
        <taxon>Thermodesulfobiota</taxon>
        <taxon>Thermodesulfobiia</taxon>
        <taxon>Thermodesulfobiales</taxon>
        <taxon>Thermodesulfobiaceae</taxon>
        <taxon>Thermodesulfobium</taxon>
    </lineage>
</organism>
<dbReference type="Pfam" id="PF05167">
    <property type="entry name" value="DUF711"/>
    <property type="match status" value="1"/>
</dbReference>
<keyword evidence="2" id="KW-1185">Reference proteome</keyword>
<gene>
    <name evidence="1" type="ORF">TDSAC_1230</name>
</gene>
<dbReference type="KEGG" id="taci:TDSAC_1230"/>
<dbReference type="RefSeq" id="WP_108309364.1">
    <property type="nucleotide sequence ID" value="NZ_CP020921.1"/>
</dbReference>
<dbReference type="OrthoDB" id="9763001at2"/>
<dbReference type="PANTHER" id="PTHR37560:SF1">
    <property type="entry name" value="UPF0210 PROTEIN MJ1665"/>
    <property type="match status" value="1"/>
</dbReference>
<dbReference type="PANTHER" id="PTHR37560">
    <property type="entry name" value="UPF0210 PROTEIN SPR0218"/>
    <property type="match status" value="1"/>
</dbReference>
<dbReference type="Gene3D" id="3.20.70.20">
    <property type="match status" value="1"/>
</dbReference>
<sequence>MLNSNLSIDEILETSEMLYDQMLDIRTLTLGISLLNPELNLKSTSQICSFLSDLGKKFISAAKEVEEELGVSIVNKRISITPITVAFPRIEPEYYVEFAKEIEKILKEIGIDFLGGFSAFITKGMSPQDKALLSALPEILSSTERICASCEAGNSKYGINVSSIKEISLMLKKTSLATSEKDGVGCTKFVVFANAVNDNPFMAGAFHGIGEVDHSINVGISGPGVIETVVKRNENSDLLELAEHIKRASFKITRLGELVGRKTAKILNIGFGSVDLSLAPTPRENDSVAKVLEAMGVPIVGFPGTTGALAILTDAIKKGGAMASSRVGGLSGAFIPVSEDLGMIDAVKKGSLCIEKLEAMTAVCSVGLDMIAVPGTTSVDTISSIILDELSIGVFTNKTTGVRIIPVPGKKENDIAYFGGLLGYTPILPVKNAKKSKLIERGGIVPAPITSLRN</sequence>
<dbReference type="AlphaFoldDB" id="A0A2R4W1I0"/>
<dbReference type="NCBIfam" id="NF003700">
    <property type="entry name" value="PRK05313.1"/>
    <property type="match status" value="1"/>
</dbReference>
<proteinExistence type="predicted"/>
<reference evidence="1 2" key="1">
    <citation type="submission" date="2017-04" db="EMBL/GenBank/DDBJ databases">
        <title>Genomic insights into metabolism of Thermodesulfobium acidiphilum.</title>
        <authorList>
            <person name="Toshchakov S.V."/>
            <person name="Frolov E.N."/>
            <person name="Kublanov I.V."/>
            <person name="Samarov N.I."/>
            <person name="Novikov A."/>
            <person name="Lebedinsky A.V."/>
            <person name="Bonch-Osmolovskaya E.A."/>
            <person name="Chernyh N.A."/>
        </authorList>
    </citation>
    <scope>NUCLEOTIDE SEQUENCE [LARGE SCALE GENOMIC DNA]</scope>
    <source>
        <strain evidence="1 2">3127-1</strain>
    </source>
</reference>
<accession>A0A2R4W1I0</accession>
<dbReference type="EMBL" id="CP020921">
    <property type="protein sequence ID" value="AWB10572.1"/>
    <property type="molecule type" value="Genomic_DNA"/>
</dbReference>
<dbReference type="Proteomes" id="UP000244792">
    <property type="component" value="Chromosome"/>
</dbReference>